<dbReference type="AlphaFoldDB" id="A0AAW2SH17"/>
<sequence length="81" mass="8745">MGSGKNDRKFIFIRRDCGSVLSEDNRIGTIRSVEGSSTPIGVDCHSCTVWVKGRSALSLSPVLTSWSGATGSNQISNRRFP</sequence>
<accession>A0AAW2SH17</accession>
<dbReference type="EMBL" id="JACGWN010000022">
    <property type="protein sequence ID" value="KAL0391395.1"/>
    <property type="molecule type" value="Genomic_DNA"/>
</dbReference>
<reference evidence="1" key="1">
    <citation type="submission" date="2020-06" db="EMBL/GenBank/DDBJ databases">
        <authorList>
            <person name="Li T."/>
            <person name="Hu X."/>
            <person name="Zhang T."/>
            <person name="Song X."/>
            <person name="Zhang H."/>
            <person name="Dai N."/>
            <person name="Sheng W."/>
            <person name="Hou X."/>
            <person name="Wei L."/>
        </authorList>
    </citation>
    <scope>NUCLEOTIDE SEQUENCE</scope>
    <source>
        <strain evidence="1">KEN1</strain>
        <tissue evidence="1">Leaf</tissue>
    </source>
</reference>
<evidence type="ECO:0000313" key="1">
    <source>
        <dbReference type="EMBL" id="KAL0391395.1"/>
    </source>
</evidence>
<reference evidence="1" key="2">
    <citation type="journal article" date="2024" name="Plant">
        <title>Genomic evolution and insights into agronomic trait innovations of Sesamum species.</title>
        <authorList>
            <person name="Miao H."/>
            <person name="Wang L."/>
            <person name="Qu L."/>
            <person name="Liu H."/>
            <person name="Sun Y."/>
            <person name="Le M."/>
            <person name="Wang Q."/>
            <person name="Wei S."/>
            <person name="Zheng Y."/>
            <person name="Lin W."/>
            <person name="Duan Y."/>
            <person name="Cao H."/>
            <person name="Xiong S."/>
            <person name="Wang X."/>
            <person name="Wei L."/>
            <person name="Li C."/>
            <person name="Ma Q."/>
            <person name="Ju M."/>
            <person name="Zhao R."/>
            <person name="Li G."/>
            <person name="Mu C."/>
            <person name="Tian Q."/>
            <person name="Mei H."/>
            <person name="Zhang T."/>
            <person name="Gao T."/>
            <person name="Zhang H."/>
        </authorList>
    </citation>
    <scope>NUCLEOTIDE SEQUENCE</scope>
    <source>
        <strain evidence="1">KEN1</strain>
    </source>
</reference>
<gene>
    <name evidence="1" type="ORF">Slati_4518200</name>
</gene>
<name>A0AAW2SH17_9LAMI</name>
<comment type="caution">
    <text evidence="1">The sequence shown here is derived from an EMBL/GenBank/DDBJ whole genome shotgun (WGS) entry which is preliminary data.</text>
</comment>
<protein>
    <submittedName>
        <fullName evidence="1">Uncharacterized protein</fullName>
    </submittedName>
</protein>
<proteinExistence type="predicted"/>
<organism evidence="1">
    <name type="scientific">Sesamum latifolium</name>
    <dbReference type="NCBI Taxonomy" id="2727402"/>
    <lineage>
        <taxon>Eukaryota</taxon>
        <taxon>Viridiplantae</taxon>
        <taxon>Streptophyta</taxon>
        <taxon>Embryophyta</taxon>
        <taxon>Tracheophyta</taxon>
        <taxon>Spermatophyta</taxon>
        <taxon>Magnoliopsida</taxon>
        <taxon>eudicotyledons</taxon>
        <taxon>Gunneridae</taxon>
        <taxon>Pentapetalae</taxon>
        <taxon>asterids</taxon>
        <taxon>lamiids</taxon>
        <taxon>Lamiales</taxon>
        <taxon>Pedaliaceae</taxon>
        <taxon>Sesamum</taxon>
    </lineage>
</organism>